<proteinExistence type="predicted"/>
<feature type="region of interest" description="Disordered" evidence="1">
    <location>
        <begin position="1"/>
        <end position="27"/>
    </location>
</feature>
<dbReference type="RefSeq" id="WP_203858035.1">
    <property type="nucleotide sequence ID" value="NZ_BAAAZQ010000004.1"/>
</dbReference>
<feature type="region of interest" description="Disordered" evidence="1">
    <location>
        <begin position="70"/>
        <end position="133"/>
    </location>
</feature>
<feature type="compositionally biased region" description="Basic and acidic residues" evidence="1">
    <location>
        <begin position="7"/>
        <end position="20"/>
    </location>
</feature>
<protein>
    <submittedName>
        <fullName evidence="3">Uncharacterized protein</fullName>
    </submittedName>
</protein>
<keyword evidence="4" id="KW-1185">Reference proteome</keyword>
<gene>
    <name evidence="3" type="ORF">Pma05_30930</name>
</gene>
<dbReference type="Proteomes" id="UP000621500">
    <property type="component" value="Unassembled WGS sequence"/>
</dbReference>
<dbReference type="EMBL" id="BONX01000018">
    <property type="protein sequence ID" value="GIG96520.1"/>
    <property type="molecule type" value="Genomic_DNA"/>
</dbReference>
<evidence type="ECO:0000256" key="2">
    <source>
        <dbReference type="SAM" id="Phobius"/>
    </source>
</evidence>
<evidence type="ECO:0000256" key="1">
    <source>
        <dbReference type="SAM" id="MobiDB-lite"/>
    </source>
</evidence>
<keyword evidence="2" id="KW-0812">Transmembrane</keyword>
<sequence>MDDFDDDAARELLRPLDGDPHQPSTVEVDGLLRAGRRRVRRRRLLAGGGLAATTAVVLVAVPVTLAAVRDGEPTAPDPDTGQAAQPGPDRGDPTPDDRHTDGSTPPPVPTRCTPYRLPLPDGATESQVLDGDPTGRYLVGVARDARTARTWTLRWDRGVMTVLEPPTTDPPRLLVNSQGVVAGDGLAVRDGTAVQLSWVYRDGRYVDLTDPNGNHLGGVLDLNERGDVLGGTHTFAYQGVPAGTKGGPTGTPAGGAGTPGGPAASPGGGRSDGYLNVPGRDPRIWAPGAEQNPTRLASGMGSPNATGIDDDGTVVGGIVEYDWSGADRAARMTVWAPDGTARTLAPPPRHGATTATLSIRGGWVLGWSVAPSGGEAKFVPTRWNLRTGEATPLTGLDWVTAINRYGWVAGFVRDASGVETPAVLAGERPLVLPLPAGAVPGKEGPAAVSVSDDGRVVGGLVSVGPDDSATAAVRWACE</sequence>
<reference evidence="3 4" key="1">
    <citation type="submission" date="2021-01" db="EMBL/GenBank/DDBJ databases">
        <title>Whole genome shotgun sequence of Plantactinospora mayteni NBRC 109088.</title>
        <authorList>
            <person name="Komaki H."/>
            <person name="Tamura T."/>
        </authorList>
    </citation>
    <scope>NUCLEOTIDE SEQUENCE [LARGE SCALE GENOMIC DNA]</scope>
    <source>
        <strain evidence="3 4">NBRC 109088</strain>
    </source>
</reference>
<feature type="transmembrane region" description="Helical" evidence="2">
    <location>
        <begin position="44"/>
        <end position="68"/>
    </location>
</feature>
<feature type="compositionally biased region" description="Basic and acidic residues" evidence="1">
    <location>
        <begin position="89"/>
        <end position="101"/>
    </location>
</feature>
<feature type="compositionally biased region" description="Gly residues" evidence="1">
    <location>
        <begin position="244"/>
        <end position="271"/>
    </location>
</feature>
<organism evidence="3 4">
    <name type="scientific">Plantactinospora mayteni</name>
    <dbReference type="NCBI Taxonomy" id="566021"/>
    <lineage>
        <taxon>Bacteria</taxon>
        <taxon>Bacillati</taxon>
        <taxon>Actinomycetota</taxon>
        <taxon>Actinomycetes</taxon>
        <taxon>Micromonosporales</taxon>
        <taxon>Micromonosporaceae</taxon>
        <taxon>Plantactinospora</taxon>
    </lineage>
</organism>
<name>A0ABQ4EPE8_9ACTN</name>
<keyword evidence="2" id="KW-0472">Membrane</keyword>
<evidence type="ECO:0000313" key="3">
    <source>
        <dbReference type="EMBL" id="GIG96520.1"/>
    </source>
</evidence>
<keyword evidence="2" id="KW-1133">Transmembrane helix</keyword>
<evidence type="ECO:0000313" key="4">
    <source>
        <dbReference type="Proteomes" id="UP000621500"/>
    </source>
</evidence>
<comment type="caution">
    <text evidence="3">The sequence shown here is derived from an EMBL/GenBank/DDBJ whole genome shotgun (WGS) entry which is preliminary data.</text>
</comment>
<feature type="region of interest" description="Disordered" evidence="1">
    <location>
        <begin position="243"/>
        <end position="273"/>
    </location>
</feature>
<accession>A0ABQ4EPE8</accession>